<keyword evidence="1" id="KW-0472">Membrane</keyword>
<evidence type="ECO:0000256" key="1">
    <source>
        <dbReference type="SAM" id="Phobius"/>
    </source>
</evidence>
<proteinExistence type="predicted"/>
<evidence type="ECO:0000313" key="3">
    <source>
        <dbReference type="EMBL" id="HIP56639.1"/>
    </source>
</evidence>
<feature type="domain" description="DUF1616" evidence="2">
    <location>
        <begin position="73"/>
        <end position="173"/>
    </location>
</feature>
<evidence type="ECO:0000259" key="2">
    <source>
        <dbReference type="Pfam" id="PF07760"/>
    </source>
</evidence>
<dbReference type="AlphaFoldDB" id="A0A832YXK3"/>
<feature type="transmembrane region" description="Helical" evidence="1">
    <location>
        <begin position="151"/>
        <end position="171"/>
    </location>
</feature>
<sequence length="181" mass="21015">MGSTKRITLEEYVERVAKRYRGDRYRALQEVYSRWLRGELKLVDPNPPRDYVHYLSRLDYSLWFWTVMFLVSLTLTSIAFSYAIPVLRYLRYVLGSIFVLYLPGATLIEALYPREEDLSPLERLALSIGLSLAVVPLIGLILNYTPWGIRLVPIVVSLTIFTVIMSIIASWRKYLEVKHGP</sequence>
<dbReference type="Proteomes" id="UP000605805">
    <property type="component" value="Unassembled WGS sequence"/>
</dbReference>
<feature type="transmembrane region" description="Helical" evidence="1">
    <location>
        <begin position="89"/>
        <end position="112"/>
    </location>
</feature>
<feature type="transmembrane region" description="Helical" evidence="1">
    <location>
        <begin position="124"/>
        <end position="145"/>
    </location>
</feature>
<dbReference type="InterPro" id="IPR011674">
    <property type="entry name" value="DUF1616"/>
</dbReference>
<dbReference type="EMBL" id="DQTV01000023">
    <property type="protein sequence ID" value="HIP56639.1"/>
    <property type="molecule type" value="Genomic_DNA"/>
</dbReference>
<evidence type="ECO:0000313" key="4">
    <source>
        <dbReference type="Proteomes" id="UP000605805"/>
    </source>
</evidence>
<accession>A0A832YXK3</accession>
<comment type="caution">
    <text evidence="3">The sequence shown here is derived from an EMBL/GenBank/DDBJ whole genome shotgun (WGS) entry which is preliminary data.</text>
</comment>
<name>A0A832YXK3_9CREN</name>
<feature type="transmembrane region" description="Helical" evidence="1">
    <location>
        <begin position="62"/>
        <end position="83"/>
    </location>
</feature>
<reference evidence="3" key="1">
    <citation type="journal article" date="2020" name="ISME J.">
        <title>Gammaproteobacteria mediating utilization of methyl-, sulfur- and petroleum organic compounds in deep ocean hydrothermal plumes.</title>
        <authorList>
            <person name="Zhou Z."/>
            <person name="Liu Y."/>
            <person name="Pan J."/>
            <person name="Cron B.R."/>
            <person name="Toner B.M."/>
            <person name="Anantharaman K."/>
            <person name="Breier J.A."/>
            <person name="Dick G.J."/>
            <person name="Li M."/>
        </authorList>
    </citation>
    <scope>NUCLEOTIDE SEQUENCE</scope>
    <source>
        <strain evidence="3">SZUA-1435</strain>
    </source>
</reference>
<keyword evidence="1" id="KW-1133">Transmembrane helix</keyword>
<gene>
    <name evidence="3" type="ORF">EYH02_01000</name>
</gene>
<organism evidence="3 4">
    <name type="scientific">Ignisphaera aggregans</name>
    <dbReference type="NCBI Taxonomy" id="334771"/>
    <lineage>
        <taxon>Archaea</taxon>
        <taxon>Thermoproteota</taxon>
        <taxon>Thermoprotei</taxon>
        <taxon>Desulfurococcales</taxon>
        <taxon>Desulfurococcaceae</taxon>
        <taxon>Ignisphaera</taxon>
    </lineage>
</organism>
<protein>
    <submittedName>
        <fullName evidence="3">DUF1616 domain-containing protein</fullName>
    </submittedName>
</protein>
<dbReference type="Pfam" id="PF07760">
    <property type="entry name" value="DUF1616"/>
    <property type="match status" value="1"/>
</dbReference>
<keyword evidence="1" id="KW-0812">Transmembrane</keyword>